<evidence type="ECO:0000313" key="2">
    <source>
        <dbReference type="EMBL" id="RPA82969.1"/>
    </source>
</evidence>
<keyword evidence="3" id="KW-1185">Reference proteome</keyword>
<reference evidence="2 3" key="1">
    <citation type="journal article" date="2018" name="Nat. Ecol. Evol.">
        <title>Pezizomycetes genomes reveal the molecular basis of ectomycorrhizal truffle lifestyle.</title>
        <authorList>
            <person name="Murat C."/>
            <person name="Payen T."/>
            <person name="Noel B."/>
            <person name="Kuo A."/>
            <person name="Morin E."/>
            <person name="Chen J."/>
            <person name="Kohler A."/>
            <person name="Krizsan K."/>
            <person name="Balestrini R."/>
            <person name="Da Silva C."/>
            <person name="Montanini B."/>
            <person name="Hainaut M."/>
            <person name="Levati E."/>
            <person name="Barry K.W."/>
            <person name="Belfiori B."/>
            <person name="Cichocki N."/>
            <person name="Clum A."/>
            <person name="Dockter R.B."/>
            <person name="Fauchery L."/>
            <person name="Guy J."/>
            <person name="Iotti M."/>
            <person name="Le Tacon F."/>
            <person name="Lindquist E.A."/>
            <person name="Lipzen A."/>
            <person name="Malagnac F."/>
            <person name="Mello A."/>
            <person name="Molinier V."/>
            <person name="Miyauchi S."/>
            <person name="Poulain J."/>
            <person name="Riccioni C."/>
            <person name="Rubini A."/>
            <person name="Sitrit Y."/>
            <person name="Splivallo R."/>
            <person name="Traeger S."/>
            <person name="Wang M."/>
            <person name="Zifcakova L."/>
            <person name="Wipf D."/>
            <person name="Zambonelli A."/>
            <person name="Paolocci F."/>
            <person name="Nowrousian M."/>
            <person name="Ottonello S."/>
            <person name="Baldrian P."/>
            <person name="Spatafora J.W."/>
            <person name="Henrissat B."/>
            <person name="Nagy L.G."/>
            <person name="Aury J.M."/>
            <person name="Wincker P."/>
            <person name="Grigoriev I.V."/>
            <person name="Bonfante P."/>
            <person name="Martin F.M."/>
        </authorList>
    </citation>
    <scope>NUCLEOTIDE SEQUENCE [LARGE SCALE GENOMIC DNA]</scope>
    <source>
        <strain evidence="2 3">RN42</strain>
    </source>
</reference>
<dbReference type="Proteomes" id="UP000275078">
    <property type="component" value="Unassembled WGS sequence"/>
</dbReference>
<protein>
    <submittedName>
        <fullName evidence="2">Uncharacterized protein</fullName>
    </submittedName>
</protein>
<proteinExistence type="predicted"/>
<accession>A0A3N4IA73</accession>
<organism evidence="2 3">
    <name type="scientific">Ascobolus immersus RN42</name>
    <dbReference type="NCBI Taxonomy" id="1160509"/>
    <lineage>
        <taxon>Eukaryota</taxon>
        <taxon>Fungi</taxon>
        <taxon>Dikarya</taxon>
        <taxon>Ascomycota</taxon>
        <taxon>Pezizomycotina</taxon>
        <taxon>Pezizomycetes</taxon>
        <taxon>Pezizales</taxon>
        <taxon>Ascobolaceae</taxon>
        <taxon>Ascobolus</taxon>
    </lineage>
</organism>
<feature type="compositionally biased region" description="Basic and acidic residues" evidence="1">
    <location>
        <begin position="1"/>
        <end position="33"/>
    </location>
</feature>
<feature type="region of interest" description="Disordered" evidence="1">
    <location>
        <begin position="1"/>
        <end position="76"/>
    </location>
</feature>
<evidence type="ECO:0000256" key="1">
    <source>
        <dbReference type="SAM" id="MobiDB-lite"/>
    </source>
</evidence>
<name>A0A3N4IA73_ASCIM</name>
<sequence>MPRIPEHTTSKKETQTLKHPPESSIRKRNRQQDTPDSSPSPEHPRYGQKTLPRAPLLPKPIPAASRQKKSIPAPTERWRERYGPIIKRNSRSKPSCFTWKDDSDWRPLRPSDPYVAFLKDASTATGNTYHLKCNYCKKPLFPTEATSKAASGSTKHRYGRECQSCLIWLCSTCWIKEARQPSTDTERSIWGTHATYLDFHGLEQSHRRLDHMTRTFRKRVEEMEKEREKMSEGKGKGWEEVKRECERWRGKAGVLGRENERLKGRIRGAVGELCGEDGEEE</sequence>
<dbReference type="AlphaFoldDB" id="A0A3N4IA73"/>
<gene>
    <name evidence="2" type="ORF">BJ508DRAFT_325127</name>
</gene>
<dbReference type="EMBL" id="ML119668">
    <property type="protein sequence ID" value="RPA82969.1"/>
    <property type="molecule type" value="Genomic_DNA"/>
</dbReference>
<evidence type="ECO:0000313" key="3">
    <source>
        <dbReference type="Proteomes" id="UP000275078"/>
    </source>
</evidence>